<keyword evidence="2" id="KW-1185">Reference proteome</keyword>
<dbReference type="EMBL" id="JAGIOE010000001">
    <property type="protein sequence ID" value="MBP2374931.1"/>
    <property type="molecule type" value="Genomic_DNA"/>
</dbReference>
<reference evidence="1 2" key="1">
    <citation type="submission" date="2021-03" db="EMBL/GenBank/DDBJ databases">
        <title>Sequencing the genomes of 1000 actinobacteria strains.</title>
        <authorList>
            <person name="Klenk H.-P."/>
        </authorList>
    </citation>
    <scope>NUCLEOTIDE SEQUENCE [LARGE SCALE GENOMIC DNA]</scope>
    <source>
        <strain evidence="1 2">DSM 15454</strain>
    </source>
</reference>
<protein>
    <submittedName>
        <fullName evidence="1">Sulfur relay (Sulfurtransferase) complex TusBCD TusD component (DsrE family)</fullName>
    </submittedName>
</protein>
<comment type="caution">
    <text evidence="1">The sequence shown here is derived from an EMBL/GenBank/DDBJ whole genome shotgun (WGS) entry which is preliminary data.</text>
</comment>
<gene>
    <name evidence="1" type="ORF">JOF46_002843</name>
</gene>
<evidence type="ECO:0000313" key="1">
    <source>
        <dbReference type="EMBL" id="MBP2374931.1"/>
    </source>
</evidence>
<dbReference type="RefSeq" id="WP_209908109.1">
    <property type="nucleotide sequence ID" value="NZ_JAGIOE010000001.1"/>
</dbReference>
<name>A0ABS4WFF9_9MICC</name>
<proteinExistence type="predicted"/>
<evidence type="ECO:0000313" key="2">
    <source>
        <dbReference type="Proteomes" id="UP000766570"/>
    </source>
</evidence>
<organism evidence="1 2">
    <name type="scientific">Paeniglutamicibacter psychrophenolicus</name>
    <dbReference type="NCBI Taxonomy" id="257454"/>
    <lineage>
        <taxon>Bacteria</taxon>
        <taxon>Bacillati</taxon>
        <taxon>Actinomycetota</taxon>
        <taxon>Actinomycetes</taxon>
        <taxon>Micrococcales</taxon>
        <taxon>Micrococcaceae</taxon>
        <taxon>Paeniglutamicibacter</taxon>
    </lineage>
</organism>
<dbReference type="Proteomes" id="UP000766570">
    <property type="component" value="Unassembled WGS sequence"/>
</dbReference>
<accession>A0ABS4WFF9</accession>
<sequence>MVDYRRLTLVAGVVVAVCALAMLRRGHTAVAGAQDTTAAAGAEKQQHPR</sequence>